<dbReference type="AlphaFoldDB" id="A0A1E3Q2R6"/>
<feature type="domain" description="DDE-1" evidence="1">
    <location>
        <begin position="66"/>
        <end position="173"/>
    </location>
</feature>
<dbReference type="Proteomes" id="UP000094385">
    <property type="component" value="Unassembled WGS sequence"/>
</dbReference>
<keyword evidence="3" id="KW-1185">Reference proteome</keyword>
<accession>A0A1E3Q2R6</accession>
<dbReference type="STRING" id="675824.A0A1E3Q2R6"/>
<dbReference type="GO" id="GO:0003676">
    <property type="term" value="F:nucleic acid binding"/>
    <property type="evidence" value="ECO:0007669"/>
    <property type="project" value="InterPro"/>
</dbReference>
<evidence type="ECO:0000259" key="1">
    <source>
        <dbReference type="Pfam" id="PF03184"/>
    </source>
</evidence>
<dbReference type="OrthoDB" id="5014592at2759"/>
<evidence type="ECO:0000313" key="2">
    <source>
        <dbReference type="EMBL" id="ODQ71452.1"/>
    </source>
</evidence>
<gene>
    <name evidence="2" type="ORF">LIPSTDRAFT_4695</name>
</gene>
<name>A0A1E3Q2R6_LIPST</name>
<organism evidence="2 3">
    <name type="scientific">Lipomyces starkeyi NRRL Y-11557</name>
    <dbReference type="NCBI Taxonomy" id="675824"/>
    <lineage>
        <taxon>Eukaryota</taxon>
        <taxon>Fungi</taxon>
        <taxon>Dikarya</taxon>
        <taxon>Ascomycota</taxon>
        <taxon>Saccharomycotina</taxon>
        <taxon>Lipomycetes</taxon>
        <taxon>Lipomycetales</taxon>
        <taxon>Lipomycetaceae</taxon>
        <taxon>Lipomyces</taxon>
    </lineage>
</organism>
<dbReference type="InterPro" id="IPR004875">
    <property type="entry name" value="DDE_SF_endonuclease_dom"/>
</dbReference>
<reference evidence="2 3" key="1">
    <citation type="journal article" date="2016" name="Proc. Natl. Acad. Sci. U.S.A.">
        <title>Comparative genomics of biotechnologically important yeasts.</title>
        <authorList>
            <person name="Riley R."/>
            <person name="Haridas S."/>
            <person name="Wolfe K.H."/>
            <person name="Lopes M.R."/>
            <person name="Hittinger C.T."/>
            <person name="Goeker M."/>
            <person name="Salamov A.A."/>
            <person name="Wisecaver J.H."/>
            <person name="Long T.M."/>
            <person name="Calvey C.H."/>
            <person name="Aerts A.L."/>
            <person name="Barry K.W."/>
            <person name="Choi C."/>
            <person name="Clum A."/>
            <person name="Coughlan A.Y."/>
            <person name="Deshpande S."/>
            <person name="Douglass A.P."/>
            <person name="Hanson S.J."/>
            <person name="Klenk H.-P."/>
            <person name="LaButti K.M."/>
            <person name="Lapidus A."/>
            <person name="Lindquist E.A."/>
            <person name="Lipzen A.M."/>
            <person name="Meier-Kolthoff J.P."/>
            <person name="Ohm R.A."/>
            <person name="Otillar R.P."/>
            <person name="Pangilinan J.L."/>
            <person name="Peng Y."/>
            <person name="Rokas A."/>
            <person name="Rosa C.A."/>
            <person name="Scheuner C."/>
            <person name="Sibirny A.A."/>
            <person name="Slot J.C."/>
            <person name="Stielow J.B."/>
            <person name="Sun H."/>
            <person name="Kurtzman C.P."/>
            <person name="Blackwell M."/>
            <person name="Grigoriev I.V."/>
            <person name="Jeffries T.W."/>
        </authorList>
    </citation>
    <scope>NUCLEOTIDE SEQUENCE [LARGE SCALE GENOMIC DNA]</scope>
    <source>
        <strain evidence="2 3">NRRL Y-11557</strain>
    </source>
</reference>
<dbReference type="EMBL" id="KV454297">
    <property type="protein sequence ID" value="ODQ71452.1"/>
    <property type="molecule type" value="Genomic_DNA"/>
</dbReference>
<sequence>MTTSERKAKILKSLRNGSIFSGRQFRITGSLTKTCTIIPDGKSRNRKDCHVCGKRRETILKQSGNREWVTVVEWVNASGWRLPPLVIFQGKVHQSPWFCDIPEDRSTAVSCNGWTTNELGLQWLQDVFEKNTCDRTKGRYRLLVLDGHRSHKGRQRTPGQKESVEEGEADIIVLNTSAKNKPRKI</sequence>
<proteinExistence type="predicted"/>
<evidence type="ECO:0000313" key="3">
    <source>
        <dbReference type="Proteomes" id="UP000094385"/>
    </source>
</evidence>
<protein>
    <recommendedName>
        <fullName evidence="1">DDE-1 domain-containing protein</fullName>
    </recommendedName>
</protein>
<dbReference type="Pfam" id="PF03184">
    <property type="entry name" value="DDE_1"/>
    <property type="match status" value="1"/>
</dbReference>